<proteinExistence type="predicted"/>
<sequence length="131" mass="14951">MRVKNPAEFLAPKQELDTVVVRTRYQRYTGDFVLHCHILDHVDQSMMQLIRIFDSDPQGHHHRATCRAPVRFPPGTPSLPIRGSEGVLLIPECHSPTRMAILASCHPPSLLVMYRVTVRSRQLISHRPISI</sequence>
<evidence type="ECO:0000259" key="1">
    <source>
        <dbReference type="Pfam" id="PF07731"/>
    </source>
</evidence>
<dbReference type="GO" id="GO:0005507">
    <property type="term" value="F:copper ion binding"/>
    <property type="evidence" value="ECO:0007669"/>
    <property type="project" value="InterPro"/>
</dbReference>
<dbReference type="Proteomes" id="UP000292639">
    <property type="component" value="Unassembled WGS sequence"/>
</dbReference>
<accession>A0A4Q9R9R8</accession>
<comment type="caution">
    <text evidence="2">The sequence shown here is derived from an EMBL/GenBank/DDBJ whole genome shotgun (WGS) entry which is preliminary data.</text>
</comment>
<dbReference type="Gene3D" id="2.60.40.420">
    <property type="entry name" value="Cupredoxins - blue copper proteins"/>
    <property type="match status" value="1"/>
</dbReference>
<dbReference type="Pfam" id="PF07731">
    <property type="entry name" value="Cu-oxidase_2"/>
    <property type="match status" value="1"/>
</dbReference>
<feature type="domain" description="Plastocyanin-like" evidence="1">
    <location>
        <begin position="18"/>
        <end position="48"/>
    </location>
</feature>
<evidence type="ECO:0000313" key="3">
    <source>
        <dbReference type="Proteomes" id="UP000292639"/>
    </source>
</evidence>
<dbReference type="GO" id="GO:0016491">
    <property type="term" value="F:oxidoreductase activity"/>
    <property type="evidence" value="ECO:0007669"/>
    <property type="project" value="InterPro"/>
</dbReference>
<name>A0A4Q9R9R8_9GAMM</name>
<gene>
    <name evidence="2" type="ORF">DNJ96_09385</name>
</gene>
<dbReference type="EMBL" id="QJUP01000010">
    <property type="protein sequence ID" value="TBU97275.1"/>
    <property type="molecule type" value="Genomic_DNA"/>
</dbReference>
<evidence type="ECO:0000313" key="2">
    <source>
        <dbReference type="EMBL" id="TBU97275.1"/>
    </source>
</evidence>
<dbReference type="InterPro" id="IPR011706">
    <property type="entry name" value="Cu-oxidase_C"/>
</dbReference>
<dbReference type="InterPro" id="IPR008972">
    <property type="entry name" value="Cupredoxin"/>
</dbReference>
<protein>
    <recommendedName>
        <fullName evidence="1">Plastocyanin-like domain-containing protein</fullName>
    </recommendedName>
</protein>
<dbReference type="AlphaFoldDB" id="A0A4Q9R9R8"/>
<dbReference type="SUPFAM" id="SSF49503">
    <property type="entry name" value="Cupredoxins"/>
    <property type="match status" value="1"/>
</dbReference>
<organism evidence="2 3">
    <name type="scientific">Stutzerimonas kirkiae</name>
    <dbReference type="NCBI Taxonomy" id="2211392"/>
    <lineage>
        <taxon>Bacteria</taxon>
        <taxon>Pseudomonadati</taxon>
        <taxon>Pseudomonadota</taxon>
        <taxon>Gammaproteobacteria</taxon>
        <taxon>Pseudomonadales</taxon>
        <taxon>Pseudomonadaceae</taxon>
        <taxon>Stutzerimonas</taxon>
    </lineage>
</organism>
<reference evidence="2 3" key="1">
    <citation type="submission" date="2018-06" db="EMBL/GenBank/DDBJ databases">
        <title>Three novel Pseudomonas species isolated from symptomatic oak.</title>
        <authorList>
            <person name="Bueno-Gonzalez V."/>
            <person name="Brady C."/>
        </authorList>
    </citation>
    <scope>NUCLEOTIDE SEQUENCE [LARGE SCALE GENOMIC DNA]</scope>
    <source>
        <strain evidence="2 3">P17C</strain>
    </source>
</reference>
<keyword evidence="3" id="KW-1185">Reference proteome</keyword>